<evidence type="ECO:0000313" key="2">
    <source>
        <dbReference type="Proteomes" id="UP000431462"/>
    </source>
</evidence>
<dbReference type="AlphaFoldDB" id="A0A844I2Z7"/>
<accession>A0A844I2Z7</accession>
<name>A0A844I2Z7_9GAMM</name>
<comment type="caution">
    <text evidence="1">The sequence shown here is derived from an EMBL/GenBank/DDBJ whole genome shotgun (WGS) entry which is preliminary data.</text>
</comment>
<evidence type="ECO:0000313" key="1">
    <source>
        <dbReference type="EMBL" id="MTI99350.1"/>
    </source>
</evidence>
<reference evidence="1 2" key="1">
    <citation type="submission" date="2019-06" db="EMBL/GenBank/DDBJ databases">
        <title>Enrichment of Autotrophic Halophilic Microorganisms from Red Sea Brine Pool Using Microbial Electrosynthesis System.</title>
        <authorList>
            <person name="Alqahtani M.F."/>
            <person name="Bajracharya S."/>
            <person name="Katuri K.P."/>
            <person name="Ali M."/>
            <person name="Saikaly P.E."/>
        </authorList>
    </citation>
    <scope>NUCLEOTIDE SEQUENCE [LARGE SCALE GENOMIC DNA]</scope>
    <source>
        <strain evidence="1">MES15</strain>
    </source>
</reference>
<dbReference type="EMBL" id="VENC01000011">
    <property type="protein sequence ID" value="MTI99350.1"/>
    <property type="molecule type" value="Genomic_DNA"/>
</dbReference>
<organism evidence="1 2">
    <name type="scientific">Marinobacter adhaerens</name>
    <dbReference type="NCBI Taxonomy" id="1033846"/>
    <lineage>
        <taxon>Bacteria</taxon>
        <taxon>Pseudomonadati</taxon>
        <taxon>Pseudomonadota</taxon>
        <taxon>Gammaproteobacteria</taxon>
        <taxon>Pseudomonadales</taxon>
        <taxon>Marinobacteraceae</taxon>
        <taxon>Marinobacter</taxon>
    </lineage>
</organism>
<sequence>MGMLFFWGKATRFAQTSFPRQKSTPTPSLPDSRDISLGQGLFSDIREFLCEGAGLFFPPEIDV</sequence>
<dbReference type="Proteomes" id="UP000431462">
    <property type="component" value="Unassembled WGS sequence"/>
</dbReference>
<protein>
    <submittedName>
        <fullName evidence="1">Uncharacterized protein</fullName>
    </submittedName>
</protein>
<proteinExistence type="predicted"/>
<gene>
    <name evidence="1" type="ORF">FH752_12085</name>
</gene>